<keyword evidence="2" id="KW-1185">Reference proteome</keyword>
<reference evidence="1 2" key="1">
    <citation type="submission" date="2014-06" db="EMBL/GenBank/DDBJ databases">
        <title>Whole Genome Sequences of Three Symbiotic Endozoicomonas Bacteria.</title>
        <authorList>
            <person name="Neave M.J."/>
            <person name="Apprill A."/>
            <person name="Voolstra C.R."/>
        </authorList>
    </citation>
    <scope>NUCLEOTIDE SEQUENCE [LARGE SCALE GENOMIC DNA]</scope>
    <source>
        <strain evidence="1 2">DSM 25634</strain>
    </source>
</reference>
<proteinExistence type="predicted"/>
<name>A0A081NEC8_9GAMM</name>
<evidence type="ECO:0000313" key="2">
    <source>
        <dbReference type="Proteomes" id="UP000028073"/>
    </source>
</evidence>
<dbReference type="AlphaFoldDB" id="A0A081NEC8"/>
<gene>
    <name evidence="1" type="ORF">GZ78_19185</name>
</gene>
<dbReference type="Proteomes" id="UP000028073">
    <property type="component" value="Unassembled WGS sequence"/>
</dbReference>
<dbReference type="STRING" id="1137799.GZ78_19185"/>
<comment type="caution">
    <text evidence="1">The sequence shown here is derived from an EMBL/GenBank/DDBJ whole genome shotgun (WGS) entry which is preliminary data.</text>
</comment>
<dbReference type="RefSeq" id="WP_034838932.1">
    <property type="nucleotide sequence ID" value="NZ_JOKH01000004.1"/>
</dbReference>
<sequence>MSDKQIKIRGLIKNQRGLLVLDPQGQRKKQRWKAITKAVLGKLRVKPGVLFCHALGYDRVSNEKAIYFWVCANQVSDVSSAYREVRKQLENYYGSEAFSENEMG</sequence>
<protein>
    <submittedName>
        <fullName evidence="1">Uncharacterized protein</fullName>
    </submittedName>
</protein>
<accession>A0A081NEC8</accession>
<evidence type="ECO:0000313" key="1">
    <source>
        <dbReference type="EMBL" id="KEQ16801.1"/>
    </source>
</evidence>
<dbReference type="EMBL" id="JOKH01000004">
    <property type="protein sequence ID" value="KEQ16801.1"/>
    <property type="molecule type" value="Genomic_DNA"/>
</dbReference>
<organism evidence="1 2">
    <name type="scientific">Endozoicomonas numazuensis</name>
    <dbReference type="NCBI Taxonomy" id="1137799"/>
    <lineage>
        <taxon>Bacteria</taxon>
        <taxon>Pseudomonadati</taxon>
        <taxon>Pseudomonadota</taxon>
        <taxon>Gammaproteobacteria</taxon>
        <taxon>Oceanospirillales</taxon>
        <taxon>Endozoicomonadaceae</taxon>
        <taxon>Endozoicomonas</taxon>
    </lineage>
</organism>